<evidence type="ECO:0000313" key="3">
    <source>
        <dbReference type="RefSeq" id="XP_024882827.1"/>
    </source>
</evidence>
<evidence type="ECO:0000313" key="2">
    <source>
        <dbReference type="Proteomes" id="UP000504618"/>
    </source>
</evidence>
<dbReference type="AlphaFoldDB" id="A0A6J1QK55"/>
<dbReference type="GeneID" id="112461716"/>
<feature type="compositionally biased region" description="Basic and acidic residues" evidence="1">
    <location>
        <begin position="277"/>
        <end position="291"/>
    </location>
</feature>
<keyword evidence="2" id="KW-1185">Reference proteome</keyword>
<feature type="compositionally biased region" description="Basic and acidic residues" evidence="1">
    <location>
        <begin position="310"/>
        <end position="343"/>
    </location>
</feature>
<protein>
    <submittedName>
        <fullName evidence="3">Uncharacterized protein LOC112461716</fullName>
    </submittedName>
</protein>
<proteinExistence type="predicted"/>
<organism evidence="2 3">
    <name type="scientific">Temnothorax curvispinosus</name>
    <dbReference type="NCBI Taxonomy" id="300111"/>
    <lineage>
        <taxon>Eukaryota</taxon>
        <taxon>Metazoa</taxon>
        <taxon>Ecdysozoa</taxon>
        <taxon>Arthropoda</taxon>
        <taxon>Hexapoda</taxon>
        <taxon>Insecta</taxon>
        <taxon>Pterygota</taxon>
        <taxon>Neoptera</taxon>
        <taxon>Endopterygota</taxon>
        <taxon>Hymenoptera</taxon>
        <taxon>Apocrita</taxon>
        <taxon>Aculeata</taxon>
        <taxon>Formicoidea</taxon>
        <taxon>Formicidae</taxon>
        <taxon>Myrmicinae</taxon>
        <taxon>Temnothorax</taxon>
    </lineage>
</organism>
<dbReference type="RefSeq" id="XP_024882827.1">
    <property type="nucleotide sequence ID" value="XM_025027059.1"/>
</dbReference>
<feature type="compositionally biased region" description="Acidic residues" evidence="1">
    <location>
        <begin position="359"/>
        <end position="369"/>
    </location>
</feature>
<feature type="region of interest" description="Disordered" evidence="1">
    <location>
        <begin position="257"/>
        <end position="291"/>
    </location>
</feature>
<feature type="region of interest" description="Disordered" evidence="1">
    <location>
        <begin position="310"/>
        <end position="383"/>
    </location>
</feature>
<gene>
    <name evidence="3" type="primary">LOC112461716</name>
</gene>
<accession>A0A6J1QK55</accession>
<feature type="compositionally biased region" description="Basic and acidic residues" evidence="1">
    <location>
        <begin position="257"/>
        <end position="266"/>
    </location>
</feature>
<reference evidence="3" key="1">
    <citation type="submission" date="2025-08" db="UniProtKB">
        <authorList>
            <consortium name="RefSeq"/>
        </authorList>
    </citation>
    <scope>IDENTIFICATION</scope>
    <source>
        <tissue evidence="3">Whole body</tissue>
    </source>
</reference>
<sequence>MEENSKAMERTAREEYMNRAGVLERISELDASELANQKQVKFKEGTNITYRLVLKLNKDRVQTKKEGINNLTEETGLSAEIDQRGSKFVGVITDWGDSISDLWDSMDDHDDVLKIGRMYRKKWDKEKKILTKEDTGNLIITFMGDKVRKSLDLFGRRTAIKVRPFIASVKQCFKCFRFGHIKALCKSEERCIICGDLAHGNCTRDTKCRNCGGNHRSTWRMCREYEKKKNINLAMGLNNVSRREAERILAGKEQDKAQEQTYDRYETPAQWPKLSQPRKEMEGRWEESQTSRKLITYEEDREDRYRKKTNTYKDKLATQKNKQENYYKQFDNRREEITKDKRGIALKQVKKQPGWDKETSEEESDNNTPEEERQGQREEEVNIPVGLNRDRDIITSLAAKLIYYTNQDWEFRRIIQEMIQGSEKKEIRNQGDKYKIKQDILQKKKELELEEKIRKQRMIVSDMKRDFRRDQEQQIARVRVRSDSLQR</sequence>
<feature type="compositionally biased region" description="Basic and acidic residues" evidence="1">
    <location>
        <begin position="370"/>
        <end position="380"/>
    </location>
</feature>
<name>A0A6J1QK55_9HYME</name>
<evidence type="ECO:0000256" key="1">
    <source>
        <dbReference type="SAM" id="MobiDB-lite"/>
    </source>
</evidence>
<dbReference type="OrthoDB" id="7554969at2759"/>
<dbReference type="Proteomes" id="UP000504618">
    <property type="component" value="Unplaced"/>
</dbReference>